<organism evidence="7">
    <name type="scientific">Cyprideis torosa</name>
    <dbReference type="NCBI Taxonomy" id="163714"/>
    <lineage>
        <taxon>Eukaryota</taxon>
        <taxon>Metazoa</taxon>
        <taxon>Ecdysozoa</taxon>
        <taxon>Arthropoda</taxon>
        <taxon>Crustacea</taxon>
        <taxon>Oligostraca</taxon>
        <taxon>Ostracoda</taxon>
        <taxon>Podocopa</taxon>
        <taxon>Podocopida</taxon>
        <taxon>Cytherocopina</taxon>
        <taxon>Cytheroidea</taxon>
        <taxon>Cytherideidae</taxon>
        <taxon>Cyprideis</taxon>
    </lineage>
</organism>
<dbReference type="GO" id="GO:0005524">
    <property type="term" value="F:ATP binding"/>
    <property type="evidence" value="ECO:0007669"/>
    <property type="project" value="UniProtKB-KW"/>
</dbReference>
<evidence type="ECO:0000256" key="6">
    <source>
        <dbReference type="ARBA" id="ARBA00023136"/>
    </source>
</evidence>
<dbReference type="OrthoDB" id="10263751at2759"/>
<dbReference type="InterPro" id="IPR005895">
    <property type="entry name" value="ABC_transptr_haem_export_CcmA"/>
</dbReference>
<dbReference type="EMBL" id="OB679204">
    <property type="protein sequence ID" value="CAD7236456.1"/>
    <property type="molecule type" value="Genomic_DNA"/>
</dbReference>
<reference evidence="7" key="1">
    <citation type="submission" date="2020-11" db="EMBL/GenBank/DDBJ databases">
        <authorList>
            <person name="Tran Van P."/>
        </authorList>
    </citation>
    <scope>NUCLEOTIDE SEQUENCE</scope>
</reference>
<dbReference type="PROSITE" id="PS00211">
    <property type="entry name" value="ABC_TRANSPORTER_1"/>
    <property type="match status" value="1"/>
</dbReference>
<dbReference type="InterPro" id="IPR027417">
    <property type="entry name" value="P-loop_NTPase"/>
</dbReference>
<keyword evidence="5" id="KW-1278">Translocase</keyword>
<dbReference type="GO" id="GO:0017004">
    <property type="term" value="P:cytochrome complex assembly"/>
    <property type="evidence" value="ECO:0007669"/>
    <property type="project" value="UniProtKB-KW"/>
</dbReference>
<evidence type="ECO:0000256" key="4">
    <source>
        <dbReference type="ARBA" id="ARBA00022840"/>
    </source>
</evidence>
<dbReference type="PANTHER" id="PTHR43499:SF1">
    <property type="entry name" value="ABC TRANSPORTER I FAMILY MEMBER 1"/>
    <property type="match status" value="1"/>
</dbReference>
<dbReference type="SUPFAM" id="SSF52540">
    <property type="entry name" value="P-loop containing nucleoside triphosphate hydrolases"/>
    <property type="match status" value="1"/>
</dbReference>
<dbReference type="Pfam" id="PF00005">
    <property type="entry name" value="ABC_tran"/>
    <property type="match status" value="1"/>
</dbReference>
<dbReference type="PANTHER" id="PTHR43499">
    <property type="entry name" value="ABC TRANSPORTER I FAMILY MEMBER 1"/>
    <property type="match status" value="1"/>
</dbReference>
<evidence type="ECO:0000256" key="5">
    <source>
        <dbReference type="ARBA" id="ARBA00022967"/>
    </source>
</evidence>
<evidence type="ECO:0000256" key="1">
    <source>
        <dbReference type="ARBA" id="ARBA00022448"/>
    </source>
</evidence>
<dbReference type="InterPro" id="IPR003439">
    <property type="entry name" value="ABC_transporter-like_ATP-bd"/>
</dbReference>
<dbReference type="AlphaFoldDB" id="A0A7R8ZU06"/>
<gene>
    <name evidence="7" type="ORF">CTOB1V02_LOCUS14271</name>
</gene>
<dbReference type="NCBIfam" id="TIGR01189">
    <property type="entry name" value="ccmA"/>
    <property type="match status" value="1"/>
</dbReference>
<keyword evidence="6" id="KW-0472">Membrane</keyword>
<keyword evidence="4" id="KW-0067">ATP-binding</keyword>
<dbReference type="GO" id="GO:0016887">
    <property type="term" value="F:ATP hydrolysis activity"/>
    <property type="evidence" value="ECO:0007669"/>
    <property type="project" value="InterPro"/>
</dbReference>
<evidence type="ECO:0000256" key="3">
    <source>
        <dbReference type="ARBA" id="ARBA00022748"/>
    </source>
</evidence>
<evidence type="ECO:0000313" key="7">
    <source>
        <dbReference type="EMBL" id="CAD7236456.1"/>
    </source>
</evidence>
<dbReference type="InterPro" id="IPR003593">
    <property type="entry name" value="AAA+_ATPase"/>
</dbReference>
<protein>
    <submittedName>
        <fullName evidence="7">Uncharacterized protein</fullName>
    </submittedName>
</protein>
<sequence length="207" mass="22262">RCLDVTGLACERGDLLLFEELSFRLGAGEALHVAGRNGAGKTSLLHLIAGLGWPLAGEIRWAGRDTRADPLRWRNDFTLIAHAPMLKDVLTPVANLRFALALQGQSVDAKRIESALETLGLAGCEDLPCRSLSAGQKRRVSLARLLLSSTPVWLLDEPLTALDVDGRAIIGQAIDRHLADGGLVIYTSHHPVPLADGARQSTLEIGR</sequence>
<dbReference type="NCBIfam" id="NF010061">
    <property type="entry name" value="PRK13538.1"/>
    <property type="match status" value="1"/>
</dbReference>
<accession>A0A7R8ZU06</accession>
<dbReference type="Gene3D" id="3.40.50.300">
    <property type="entry name" value="P-loop containing nucleotide triphosphate hydrolases"/>
    <property type="match status" value="1"/>
</dbReference>
<keyword evidence="3" id="KW-0201">Cytochrome c-type biogenesis</keyword>
<keyword evidence="2" id="KW-0547">Nucleotide-binding</keyword>
<proteinExistence type="predicted"/>
<evidence type="ECO:0000256" key="2">
    <source>
        <dbReference type="ARBA" id="ARBA00022741"/>
    </source>
</evidence>
<dbReference type="GO" id="GO:0022857">
    <property type="term" value="F:transmembrane transporter activity"/>
    <property type="evidence" value="ECO:0007669"/>
    <property type="project" value="InterPro"/>
</dbReference>
<keyword evidence="1" id="KW-0813">Transport</keyword>
<dbReference type="SMART" id="SM00382">
    <property type="entry name" value="AAA"/>
    <property type="match status" value="1"/>
</dbReference>
<dbReference type="PROSITE" id="PS50893">
    <property type="entry name" value="ABC_TRANSPORTER_2"/>
    <property type="match status" value="1"/>
</dbReference>
<dbReference type="InterPro" id="IPR017871">
    <property type="entry name" value="ABC_transporter-like_CS"/>
</dbReference>
<feature type="non-terminal residue" evidence="7">
    <location>
        <position position="1"/>
    </location>
</feature>
<name>A0A7R8ZU06_9CRUS</name>